<dbReference type="InterPro" id="IPR000843">
    <property type="entry name" value="HTH_LacI"/>
</dbReference>
<name>A0A031J8N0_9SPHN</name>
<dbReference type="PROSITE" id="PS00356">
    <property type="entry name" value="HTH_LACI_1"/>
    <property type="match status" value="1"/>
</dbReference>
<keyword evidence="2" id="KW-0238">DNA-binding</keyword>
<dbReference type="Gene3D" id="3.40.50.2300">
    <property type="match status" value="2"/>
</dbReference>
<dbReference type="KEGG" id="nre:BES08_20120"/>
<dbReference type="EMBL" id="CP017076">
    <property type="protein sequence ID" value="AOR79186.1"/>
    <property type="molecule type" value="Genomic_DNA"/>
</dbReference>
<organism evidence="6 7">
    <name type="scientific">Novosphingobium resinovorum</name>
    <dbReference type="NCBI Taxonomy" id="158500"/>
    <lineage>
        <taxon>Bacteria</taxon>
        <taxon>Pseudomonadati</taxon>
        <taxon>Pseudomonadota</taxon>
        <taxon>Alphaproteobacteria</taxon>
        <taxon>Sphingomonadales</taxon>
        <taxon>Sphingomonadaceae</taxon>
        <taxon>Novosphingobium</taxon>
    </lineage>
</organism>
<protein>
    <submittedName>
        <fullName evidence="6">LacI family transcription regulator</fullName>
    </submittedName>
</protein>
<dbReference type="InterPro" id="IPR028082">
    <property type="entry name" value="Peripla_BP_I"/>
</dbReference>
<dbReference type="Pfam" id="PF13377">
    <property type="entry name" value="Peripla_BP_3"/>
    <property type="match status" value="1"/>
</dbReference>
<keyword evidence="3" id="KW-0804">Transcription</keyword>
<dbReference type="SMART" id="SM00354">
    <property type="entry name" value="HTH_LACI"/>
    <property type="match status" value="1"/>
</dbReference>
<geneLocation type="plasmid" evidence="5 8">
    <name>pSA1</name>
</geneLocation>
<dbReference type="eggNOG" id="COG1609">
    <property type="taxonomic scope" value="Bacteria"/>
</dbReference>
<dbReference type="PRINTS" id="PR00036">
    <property type="entry name" value="HTHLACI"/>
</dbReference>
<dbReference type="PANTHER" id="PTHR30146:SF109">
    <property type="entry name" value="HTH-TYPE TRANSCRIPTIONAL REGULATOR GALS"/>
    <property type="match status" value="1"/>
</dbReference>
<dbReference type="SUPFAM" id="SSF53822">
    <property type="entry name" value="Periplasmic binding protein-like I"/>
    <property type="match status" value="1"/>
</dbReference>
<dbReference type="PROSITE" id="PS50932">
    <property type="entry name" value="HTH_LACI_2"/>
    <property type="match status" value="1"/>
</dbReference>
<dbReference type="CDD" id="cd06273">
    <property type="entry name" value="PBP1_LacI-like"/>
    <property type="match status" value="1"/>
</dbReference>
<dbReference type="Proteomes" id="UP000094626">
    <property type="component" value="Plasmid pSA1"/>
</dbReference>
<reference evidence="6 7" key="1">
    <citation type="submission" date="2014-03" db="EMBL/GenBank/DDBJ databases">
        <title>Whole genome sequence of Novosphingobium resinovorum KF1.</title>
        <authorList>
            <person name="Gan H.M."/>
            <person name="Gan H.Y."/>
            <person name="Chew T.H."/>
            <person name="Savka M.A."/>
        </authorList>
    </citation>
    <scope>NUCLEOTIDE SEQUENCE [LARGE SCALE GENOMIC DNA]</scope>
    <source>
        <strain evidence="6 7">KF1</strain>
    </source>
</reference>
<dbReference type="OrthoDB" id="7170131at2"/>
<reference evidence="5" key="2">
    <citation type="submission" date="2016-08" db="EMBL/GenBank/DDBJ databases">
        <authorList>
            <person name="Seilhamer J.J."/>
        </authorList>
    </citation>
    <scope>NUCLEOTIDE SEQUENCE [LARGE SCALE GENOMIC DNA]</scope>
    <source>
        <strain evidence="5">SA1</strain>
        <plasmid evidence="5">pSA1</plasmid>
    </source>
</reference>
<dbReference type="RefSeq" id="WP_036530830.1">
    <property type="nucleotide sequence ID" value="NZ_CP017076.1"/>
</dbReference>
<dbReference type="PATRIC" id="fig|158500.4.peg.5636"/>
<keyword evidence="5" id="KW-0614">Plasmid</keyword>
<accession>A0A031J8N0</accession>
<evidence type="ECO:0000313" key="5">
    <source>
        <dbReference type="EMBL" id="AOR79186.1"/>
    </source>
</evidence>
<keyword evidence="1" id="KW-0805">Transcription regulation</keyword>
<dbReference type="InterPro" id="IPR010982">
    <property type="entry name" value="Lambda_DNA-bd_dom_sf"/>
</dbReference>
<evidence type="ECO:0000256" key="2">
    <source>
        <dbReference type="ARBA" id="ARBA00023125"/>
    </source>
</evidence>
<dbReference type="Pfam" id="PF00356">
    <property type="entry name" value="LacI"/>
    <property type="match status" value="1"/>
</dbReference>
<evidence type="ECO:0000256" key="1">
    <source>
        <dbReference type="ARBA" id="ARBA00023015"/>
    </source>
</evidence>
<dbReference type="SUPFAM" id="SSF47413">
    <property type="entry name" value="lambda repressor-like DNA-binding domains"/>
    <property type="match status" value="1"/>
</dbReference>
<feature type="domain" description="HTH lacI-type" evidence="4">
    <location>
        <begin position="10"/>
        <end position="64"/>
    </location>
</feature>
<sequence>MTKKNASNTVTINDVARRAGVGKVTVSRLLNSPSTVAPATREAIRRAIEELGYLPSSAARALASKRSHLIGAVVPTLDNPIFANCLDGLQKEVAAAGSTLLLATSNYDGLREAEAARILIERGAEAIMLVGAARDPALYALLDQQGVPYCLTWTADPDIDASWVGFDNAAASTSVIRYLFELGHRRFGAIAGVTAGNDRAFARLQALVDFTAAHGCTLAVSEQRYTVDRGAVGLSEILADQPTAIICANDILAIGAMAEAQRLGFRVPDDISIAGFDDMEIAACMNPPLTTVRVNASEIGRAAAQALLGQIGGESRSMKLVETNLIVRASSAAPRSLPDTTLA</sequence>
<dbReference type="EMBL" id="JFYZ01000076">
    <property type="protein sequence ID" value="EZP69582.1"/>
    <property type="molecule type" value="Genomic_DNA"/>
</dbReference>
<evidence type="ECO:0000313" key="6">
    <source>
        <dbReference type="EMBL" id="EZP69582.1"/>
    </source>
</evidence>
<dbReference type="GO" id="GO:0000976">
    <property type="term" value="F:transcription cis-regulatory region binding"/>
    <property type="evidence" value="ECO:0007669"/>
    <property type="project" value="TreeGrafter"/>
</dbReference>
<evidence type="ECO:0000313" key="7">
    <source>
        <dbReference type="Proteomes" id="UP000024329"/>
    </source>
</evidence>
<dbReference type="Proteomes" id="UP000024329">
    <property type="component" value="Unassembled WGS sequence"/>
</dbReference>
<gene>
    <name evidence="5" type="ORF">BES08_20120</name>
    <name evidence="6" type="ORF">BV97_05559</name>
</gene>
<evidence type="ECO:0000256" key="3">
    <source>
        <dbReference type="ARBA" id="ARBA00023163"/>
    </source>
</evidence>
<reference evidence="8" key="3">
    <citation type="journal article" date="2017" name="J. Biotechnol.">
        <title>Complete genome sequence of Novosphingobium resinovorum SA1, a versatile xenobiotic-degrading bacterium capable of utilizing sulfanilic acid.</title>
        <authorList>
            <person name="Hegedus B."/>
            <person name="Kos P.B."/>
            <person name="Balint B."/>
            <person name="Maroti G."/>
            <person name="Gan H.M."/>
            <person name="Perei K."/>
            <person name="Rakhely G."/>
        </authorList>
    </citation>
    <scope>NUCLEOTIDE SEQUENCE [LARGE SCALE GENOMIC DNA]</scope>
    <source>
        <strain evidence="8">SA1</strain>
    </source>
</reference>
<dbReference type="AlphaFoldDB" id="A0A031J8N0"/>
<proteinExistence type="predicted"/>
<evidence type="ECO:0000259" key="4">
    <source>
        <dbReference type="PROSITE" id="PS50932"/>
    </source>
</evidence>
<dbReference type="CDD" id="cd01392">
    <property type="entry name" value="HTH_LacI"/>
    <property type="match status" value="1"/>
</dbReference>
<dbReference type="InterPro" id="IPR046335">
    <property type="entry name" value="LacI/GalR-like_sensor"/>
</dbReference>
<dbReference type="GO" id="GO:0003700">
    <property type="term" value="F:DNA-binding transcription factor activity"/>
    <property type="evidence" value="ECO:0007669"/>
    <property type="project" value="TreeGrafter"/>
</dbReference>
<evidence type="ECO:0000313" key="8">
    <source>
        <dbReference type="Proteomes" id="UP000094626"/>
    </source>
</evidence>
<dbReference type="PANTHER" id="PTHR30146">
    <property type="entry name" value="LACI-RELATED TRANSCRIPTIONAL REPRESSOR"/>
    <property type="match status" value="1"/>
</dbReference>
<keyword evidence="8" id="KW-1185">Reference proteome</keyword>
<dbReference type="Gene3D" id="1.10.260.40">
    <property type="entry name" value="lambda repressor-like DNA-binding domains"/>
    <property type="match status" value="1"/>
</dbReference>